<feature type="transmembrane region" description="Helical" evidence="1">
    <location>
        <begin position="14"/>
        <end position="35"/>
    </location>
</feature>
<dbReference type="GeneID" id="65130719"/>
<keyword evidence="1" id="KW-0472">Membrane</keyword>
<dbReference type="KEGG" id="vg:65130719"/>
<sequence>MENEMMARPKPPRIIVWVVLITLALIGMMGAIIYAERENIANFLNGVNQEEVQEDPQVIIEEPVTTIQDILDMREQMREDRRVDSVFLAMPKVVLIDILMQHGTSLSIKDMIYIYETNTSTYNTVLSGARAQKYLDDSIQTHVISTIVNDSIQN</sequence>
<dbReference type="RefSeq" id="YP_010112254.1">
    <property type="nucleotide sequence ID" value="NC_055889.1"/>
</dbReference>
<protein>
    <submittedName>
        <fullName evidence="2">Shock protein B</fullName>
    </submittedName>
</protein>
<dbReference type="EMBL" id="MT774396">
    <property type="protein sequence ID" value="QOR56802.1"/>
    <property type="molecule type" value="Genomic_DNA"/>
</dbReference>
<keyword evidence="1" id="KW-0812">Transmembrane</keyword>
<dbReference type="Proteomes" id="UP000593713">
    <property type="component" value="Segment"/>
</dbReference>
<accession>A0A7M1RSN8</accession>
<keyword evidence="3" id="KW-1185">Reference proteome</keyword>
<organism evidence="2 3">
    <name type="scientific">uncultured phage cr53_1</name>
    <dbReference type="NCBI Taxonomy" id="2772080"/>
    <lineage>
        <taxon>Viruses</taxon>
        <taxon>Duplodnaviria</taxon>
        <taxon>Heunggongvirae</taxon>
        <taxon>Uroviricota</taxon>
        <taxon>Caudoviricetes</taxon>
        <taxon>Crassvirales</taxon>
        <taxon>Suoliviridae</taxon>
        <taxon>Loutivirinae</taxon>
        <taxon>Blohavirus</taxon>
        <taxon>Blohavirus americanus</taxon>
    </lineage>
</organism>
<evidence type="ECO:0000313" key="2">
    <source>
        <dbReference type="EMBL" id="QOR56802.1"/>
    </source>
</evidence>
<proteinExistence type="predicted"/>
<reference evidence="2 3" key="1">
    <citation type="submission" date="2020-07" db="EMBL/GenBank/DDBJ databases">
        <title>Taxonomic proposal: Crassvirales, a new order of highly abundant and diverse bacterial viruses.</title>
        <authorList>
            <person name="Shkoporov A.N."/>
            <person name="Stockdale S.R."/>
            <person name="Guerin E."/>
            <person name="Ross R.P."/>
            <person name="Hill C."/>
        </authorList>
    </citation>
    <scope>NUCLEOTIDE SEQUENCE [LARGE SCALE GENOMIC DNA]</scope>
</reference>
<keyword evidence="1" id="KW-1133">Transmembrane helix</keyword>
<name>A0A7M1RSN8_9CAUD</name>
<evidence type="ECO:0000256" key="1">
    <source>
        <dbReference type="SAM" id="Phobius"/>
    </source>
</evidence>
<evidence type="ECO:0000313" key="3">
    <source>
        <dbReference type="Proteomes" id="UP000593713"/>
    </source>
</evidence>